<organism evidence="11 12">
    <name type="scientific">Agaribacter marinus</name>
    <dbReference type="NCBI Taxonomy" id="1431249"/>
    <lineage>
        <taxon>Bacteria</taxon>
        <taxon>Pseudomonadati</taxon>
        <taxon>Pseudomonadota</taxon>
        <taxon>Gammaproteobacteria</taxon>
        <taxon>Alteromonadales</taxon>
        <taxon>Alteromonadaceae</taxon>
        <taxon>Agaribacter</taxon>
    </lineage>
</organism>
<sequence length="166" mass="18305">MRALTNLTMFLNKAVEYLVSSFMGLIVVAICWQVFSRYILGSPSAISGELARYLLIWIGLFGAAHGYRHRVHLSLSLFTEKFSELGQKLTRLLSHVMVFCFAIAVMCVGGIKLVLLTLQPVQLSPVLEIKIAYVYVAIPVVGVIIAINALVFLLSEMRNSIASTKG</sequence>
<keyword evidence="2 9" id="KW-0813">Transport</keyword>
<comment type="similarity">
    <text evidence="8 9">Belongs to the TRAP transporter small permease family.</text>
</comment>
<evidence type="ECO:0000259" key="10">
    <source>
        <dbReference type="Pfam" id="PF04290"/>
    </source>
</evidence>
<proteinExistence type="inferred from homology"/>
<dbReference type="PANTHER" id="PTHR35011:SF2">
    <property type="entry name" value="2,3-DIKETO-L-GULONATE TRAP TRANSPORTER SMALL PERMEASE PROTEIN YIAM"/>
    <property type="match status" value="1"/>
</dbReference>
<name>A0AA37T0K3_9ALTE</name>
<dbReference type="GO" id="GO:0005886">
    <property type="term" value="C:plasma membrane"/>
    <property type="evidence" value="ECO:0007669"/>
    <property type="project" value="UniProtKB-SubCell"/>
</dbReference>
<comment type="subunit">
    <text evidence="9">The complex comprises the extracytoplasmic solute receptor protein and the two transmembrane proteins.</text>
</comment>
<evidence type="ECO:0000256" key="5">
    <source>
        <dbReference type="ARBA" id="ARBA00022692"/>
    </source>
</evidence>
<keyword evidence="4 9" id="KW-0997">Cell inner membrane</keyword>
<dbReference type="GO" id="GO:0015740">
    <property type="term" value="P:C4-dicarboxylate transport"/>
    <property type="evidence" value="ECO:0007669"/>
    <property type="project" value="TreeGrafter"/>
</dbReference>
<dbReference type="Proteomes" id="UP001156601">
    <property type="component" value="Unassembled WGS sequence"/>
</dbReference>
<dbReference type="PANTHER" id="PTHR35011">
    <property type="entry name" value="2,3-DIKETO-L-GULONATE TRAP TRANSPORTER SMALL PERMEASE PROTEIN YIAM"/>
    <property type="match status" value="1"/>
</dbReference>
<evidence type="ECO:0000256" key="9">
    <source>
        <dbReference type="RuleBase" id="RU369079"/>
    </source>
</evidence>
<dbReference type="InterPro" id="IPR007387">
    <property type="entry name" value="TRAP_DctQ"/>
</dbReference>
<evidence type="ECO:0000256" key="2">
    <source>
        <dbReference type="ARBA" id="ARBA00022448"/>
    </source>
</evidence>
<keyword evidence="3" id="KW-1003">Cell membrane</keyword>
<evidence type="ECO:0000256" key="4">
    <source>
        <dbReference type="ARBA" id="ARBA00022519"/>
    </source>
</evidence>
<evidence type="ECO:0000313" key="12">
    <source>
        <dbReference type="Proteomes" id="UP001156601"/>
    </source>
</evidence>
<comment type="subcellular location">
    <subcellularLocation>
        <location evidence="1 9">Cell inner membrane</location>
        <topology evidence="1 9">Multi-pass membrane protein</topology>
    </subcellularLocation>
</comment>
<comment type="caution">
    <text evidence="11">The sequence shown here is derived from an EMBL/GenBank/DDBJ whole genome shotgun (WGS) entry which is preliminary data.</text>
</comment>
<keyword evidence="7 9" id="KW-0472">Membrane</keyword>
<feature type="transmembrane region" description="Helical" evidence="9">
    <location>
        <begin position="14"/>
        <end position="35"/>
    </location>
</feature>
<dbReference type="InterPro" id="IPR055348">
    <property type="entry name" value="DctQ"/>
</dbReference>
<accession>A0AA37T0K3</accession>
<evidence type="ECO:0000256" key="1">
    <source>
        <dbReference type="ARBA" id="ARBA00004429"/>
    </source>
</evidence>
<dbReference type="GO" id="GO:0022857">
    <property type="term" value="F:transmembrane transporter activity"/>
    <property type="evidence" value="ECO:0007669"/>
    <property type="project" value="UniProtKB-UniRule"/>
</dbReference>
<dbReference type="AlphaFoldDB" id="A0AA37T0K3"/>
<feature type="domain" description="Tripartite ATP-independent periplasmic transporters DctQ component" evidence="10">
    <location>
        <begin position="26"/>
        <end position="158"/>
    </location>
</feature>
<feature type="transmembrane region" description="Helical" evidence="9">
    <location>
        <begin position="89"/>
        <end position="111"/>
    </location>
</feature>
<gene>
    <name evidence="11" type="ORF">GCM10007852_35150</name>
</gene>
<dbReference type="EMBL" id="BSOT01000011">
    <property type="protein sequence ID" value="GLR72607.1"/>
    <property type="molecule type" value="Genomic_DNA"/>
</dbReference>
<feature type="transmembrane region" description="Helical" evidence="9">
    <location>
        <begin position="50"/>
        <end position="68"/>
    </location>
</feature>
<feature type="transmembrane region" description="Helical" evidence="9">
    <location>
        <begin position="131"/>
        <end position="155"/>
    </location>
</feature>
<comment type="function">
    <text evidence="9">Part of the tripartite ATP-independent periplasmic (TRAP) transport system.</text>
</comment>
<reference evidence="11" key="2">
    <citation type="submission" date="2023-01" db="EMBL/GenBank/DDBJ databases">
        <title>Draft genome sequence of Agaribacter marinus strain NBRC 110023.</title>
        <authorList>
            <person name="Sun Q."/>
            <person name="Mori K."/>
        </authorList>
    </citation>
    <scope>NUCLEOTIDE SEQUENCE</scope>
    <source>
        <strain evidence="11">NBRC 110023</strain>
    </source>
</reference>
<reference evidence="11" key="1">
    <citation type="journal article" date="2014" name="Int. J. Syst. Evol. Microbiol.">
        <title>Complete genome sequence of Corynebacterium casei LMG S-19264T (=DSM 44701T), isolated from a smear-ripened cheese.</title>
        <authorList>
            <consortium name="US DOE Joint Genome Institute (JGI-PGF)"/>
            <person name="Walter F."/>
            <person name="Albersmeier A."/>
            <person name="Kalinowski J."/>
            <person name="Ruckert C."/>
        </authorList>
    </citation>
    <scope>NUCLEOTIDE SEQUENCE</scope>
    <source>
        <strain evidence="11">NBRC 110023</strain>
    </source>
</reference>
<dbReference type="Pfam" id="PF04290">
    <property type="entry name" value="DctQ"/>
    <property type="match status" value="1"/>
</dbReference>
<keyword evidence="12" id="KW-1185">Reference proteome</keyword>
<protein>
    <recommendedName>
        <fullName evidence="9">TRAP transporter small permease protein</fullName>
    </recommendedName>
</protein>
<keyword evidence="5 9" id="KW-0812">Transmembrane</keyword>
<dbReference type="RefSeq" id="WP_284219018.1">
    <property type="nucleotide sequence ID" value="NZ_BSOT01000011.1"/>
</dbReference>
<evidence type="ECO:0000256" key="6">
    <source>
        <dbReference type="ARBA" id="ARBA00022989"/>
    </source>
</evidence>
<evidence type="ECO:0000256" key="7">
    <source>
        <dbReference type="ARBA" id="ARBA00023136"/>
    </source>
</evidence>
<evidence type="ECO:0000313" key="11">
    <source>
        <dbReference type="EMBL" id="GLR72607.1"/>
    </source>
</evidence>
<evidence type="ECO:0000256" key="8">
    <source>
        <dbReference type="ARBA" id="ARBA00038436"/>
    </source>
</evidence>
<keyword evidence="6 9" id="KW-1133">Transmembrane helix</keyword>
<evidence type="ECO:0000256" key="3">
    <source>
        <dbReference type="ARBA" id="ARBA00022475"/>
    </source>
</evidence>